<dbReference type="InterPro" id="IPR037460">
    <property type="entry name" value="SEST-like"/>
</dbReference>
<dbReference type="PANTHER" id="PTHR37981">
    <property type="entry name" value="LIPASE 2"/>
    <property type="match status" value="1"/>
</dbReference>
<name>A0ABR8NMX5_9MICO</name>
<proteinExistence type="predicted"/>
<organism evidence="3 4">
    <name type="scientific">Microbacterium helvum</name>
    <dbReference type="NCBI Taxonomy" id="2773713"/>
    <lineage>
        <taxon>Bacteria</taxon>
        <taxon>Bacillati</taxon>
        <taxon>Actinomycetota</taxon>
        <taxon>Actinomycetes</taxon>
        <taxon>Micrococcales</taxon>
        <taxon>Microbacteriaceae</taxon>
        <taxon>Microbacterium</taxon>
    </lineage>
</organism>
<dbReference type="Pfam" id="PF13472">
    <property type="entry name" value="Lipase_GDSL_2"/>
    <property type="match status" value="1"/>
</dbReference>
<gene>
    <name evidence="3" type="ORF">IF188_06220</name>
</gene>
<dbReference type="Proteomes" id="UP000598426">
    <property type="component" value="Unassembled WGS sequence"/>
</dbReference>
<keyword evidence="1" id="KW-0732">Signal</keyword>
<dbReference type="RefSeq" id="WP_191170922.1">
    <property type="nucleotide sequence ID" value="NZ_JACXZS010000003.1"/>
</dbReference>
<feature type="chain" id="PRO_5045518582" description="SGNH hydrolase-type esterase domain-containing protein" evidence="1">
    <location>
        <begin position="24"/>
        <end position="288"/>
    </location>
</feature>
<accession>A0ABR8NMX5</accession>
<evidence type="ECO:0000313" key="4">
    <source>
        <dbReference type="Proteomes" id="UP000598426"/>
    </source>
</evidence>
<feature type="domain" description="SGNH hydrolase-type esterase" evidence="2">
    <location>
        <begin position="40"/>
        <end position="275"/>
    </location>
</feature>
<dbReference type="PANTHER" id="PTHR37981:SF1">
    <property type="entry name" value="SGNH HYDROLASE-TYPE ESTERASE DOMAIN-CONTAINING PROTEIN"/>
    <property type="match status" value="1"/>
</dbReference>
<protein>
    <recommendedName>
        <fullName evidence="2">SGNH hydrolase-type esterase domain-containing protein</fullName>
    </recommendedName>
</protein>
<evidence type="ECO:0000313" key="3">
    <source>
        <dbReference type="EMBL" id="MBD3941293.1"/>
    </source>
</evidence>
<sequence>MKRRVLAALAALALGMGMLAAGAAGPAAAASSPPVAKYVALGDSIAAGQGGGAPLDMCARTTGGYAAQLDLAPKFNLLRNAGCTGATVADVQGQLSQLNRGTTVVTLTVGANDLGLDQVYAACAAALGGGSFGACVSAIQGATAAAPDLVQPLATLIGATAQRAPNAAVVITGYPHLLEPVDLGSCGQVAPLEQCLILASVADGVNDAADALNAAVQGAVQLAAAHGAPAQYADVVGAFADHGVQLMPGVSGDPWFGTDAANDPAGYLHPTYAGYTTYSQVILGVLGR</sequence>
<dbReference type="Gene3D" id="3.40.50.1110">
    <property type="entry name" value="SGNH hydrolase"/>
    <property type="match status" value="1"/>
</dbReference>
<evidence type="ECO:0000259" key="2">
    <source>
        <dbReference type="Pfam" id="PF13472"/>
    </source>
</evidence>
<evidence type="ECO:0000256" key="1">
    <source>
        <dbReference type="SAM" id="SignalP"/>
    </source>
</evidence>
<dbReference type="InterPro" id="IPR036514">
    <property type="entry name" value="SGNH_hydro_sf"/>
</dbReference>
<dbReference type="EMBL" id="JACXZS010000003">
    <property type="protein sequence ID" value="MBD3941293.1"/>
    <property type="molecule type" value="Genomic_DNA"/>
</dbReference>
<dbReference type="SUPFAM" id="SSF52266">
    <property type="entry name" value="SGNH hydrolase"/>
    <property type="match status" value="1"/>
</dbReference>
<comment type="caution">
    <text evidence="3">The sequence shown here is derived from an EMBL/GenBank/DDBJ whole genome shotgun (WGS) entry which is preliminary data.</text>
</comment>
<reference evidence="3 4" key="1">
    <citation type="submission" date="2020-09" db="EMBL/GenBank/DDBJ databases">
        <title>Isolation and identification of active actinomycetes.</title>
        <authorList>
            <person name="Li X."/>
        </authorList>
    </citation>
    <scope>NUCLEOTIDE SEQUENCE [LARGE SCALE GENOMIC DNA]</scope>
    <source>
        <strain evidence="3 4">NEAU-LLC</strain>
    </source>
</reference>
<keyword evidence="4" id="KW-1185">Reference proteome</keyword>
<dbReference type="InterPro" id="IPR013830">
    <property type="entry name" value="SGNH_hydro"/>
</dbReference>
<feature type="signal peptide" evidence="1">
    <location>
        <begin position="1"/>
        <end position="23"/>
    </location>
</feature>